<dbReference type="Proteomes" id="UP000559256">
    <property type="component" value="Unassembled WGS sequence"/>
</dbReference>
<keyword evidence="5" id="KW-1185">Reference proteome</keyword>
<feature type="region of interest" description="Disordered" evidence="1">
    <location>
        <begin position="310"/>
        <end position="351"/>
    </location>
</feature>
<gene>
    <name evidence="4" type="ORF">D9758_004620</name>
</gene>
<evidence type="ECO:0000313" key="4">
    <source>
        <dbReference type="EMBL" id="KAF5374199.1"/>
    </source>
</evidence>
<organism evidence="4 5">
    <name type="scientific">Tetrapyrgos nigripes</name>
    <dbReference type="NCBI Taxonomy" id="182062"/>
    <lineage>
        <taxon>Eukaryota</taxon>
        <taxon>Fungi</taxon>
        <taxon>Dikarya</taxon>
        <taxon>Basidiomycota</taxon>
        <taxon>Agaricomycotina</taxon>
        <taxon>Agaricomycetes</taxon>
        <taxon>Agaricomycetidae</taxon>
        <taxon>Agaricales</taxon>
        <taxon>Marasmiineae</taxon>
        <taxon>Marasmiaceae</taxon>
        <taxon>Tetrapyrgos</taxon>
    </lineage>
</organism>
<feature type="transmembrane region" description="Helical" evidence="2">
    <location>
        <begin position="354"/>
        <end position="377"/>
    </location>
</feature>
<sequence length="378" mass="39012">MNATSITVAMLPSLLVALAASSYAAAQSFVSDPLVDKVVPYTAIPYQVDQHTADRGPQSGYNICNSTTEGQNSLCQTGYVNHLDDFCLFAPPEPNTVVGSAEGIAVAWCTKPGRGTRLIPEGTLKGIQLVQSPGYVQVAGLIDQTKINIQAGDFGGELDSGGQDGRGNPIGGLIYSNAFPSNGGNNDTFQQSRRWTLFVGNDAFCFKACDDTQPNAKALCEHIYDRIGCTYNAPNTAQEGVFERCDGDDMRPVGQYDGPNNETLTWTQPPESLGPITSVPYTPTPAPSSNCVRYASEDLYSQLNSVSADPAVTGGATASGTRSTGASGSRTSTGSSASNTSGGSGTGNENGAAAAASAMGISVVAGVSSVILSALFLA</sequence>
<feature type="compositionally biased region" description="Polar residues" evidence="1">
    <location>
        <begin position="258"/>
        <end position="270"/>
    </location>
</feature>
<dbReference type="OrthoDB" id="2564904at2759"/>
<feature type="compositionally biased region" description="Low complexity" evidence="1">
    <location>
        <begin position="311"/>
        <end position="341"/>
    </location>
</feature>
<evidence type="ECO:0000256" key="3">
    <source>
        <dbReference type="SAM" id="SignalP"/>
    </source>
</evidence>
<keyword evidence="2" id="KW-0472">Membrane</keyword>
<name>A0A8H5LYM0_9AGAR</name>
<reference evidence="4 5" key="1">
    <citation type="journal article" date="2020" name="ISME J.">
        <title>Uncovering the hidden diversity of litter-decomposition mechanisms in mushroom-forming fungi.</title>
        <authorList>
            <person name="Floudas D."/>
            <person name="Bentzer J."/>
            <person name="Ahren D."/>
            <person name="Johansson T."/>
            <person name="Persson P."/>
            <person name="Tunlid A."/>
        </authorList>
    </citation>
    <scope>NUCLEOTIDE SEQUENCE [LARGE SCALE GENOMIC DNA]</scope>
    <source>
        <strain evidence="4 5">CBS 291.85</strain>
    </source>
</reference>
<protein>
    <recommendedName>
        <fullName evidence="6">Macrofage activating glycoprotein</fullName>
    </recommendedName>
</protein>
<keyword evidence="2" id="KW-1133">Transmembrane helix</keyword>
<feature type="signal peptide" evidence="3">
    <location>
        <begin position="1"/>
        <end position="26"/>
    </location>
</feature>
<evidence type="ECO:0000256" key="1">
    <source>
        <dbReference type="SAM" id="MobiDB-lite"/>
    </source>
</evidence>
<accession>A0A8H5LYM0</accession>
<dbReference type="EMBL" id="JAACJM010000002">
    <property type="protein sequence ID" value="KAF5374199.1"/>
    <property type="molecule type" value="Genomic_DNA"/>
</dbReference>
<keyword evidence="2" id="KW-0812">Transmembrane</keyword>
<feature type="chain" id="PRO_5034186923" description="Macrofage activating glycoprotein" evidence="3">
    <location>
        <begin position="27"/>
        <end position="378"/>
    </location>
</feature>
<keyword evidence="3" id="KW-0732">Signal</keyword>
<evidence type="ECO:0000256" key="2">
    <source>
        <dbReference type="SAM" id="Phobius"/>
    </source>
</evidence>
<evidence type="ECO:0000313" key="5">
    <source>
        <dbReference type="Proteomes" id="UP000559256"/>
    </source>
</evidence>
<evidence type="ECO:0008006" key="6">
    <source>
        <dbReference type="Google" id="ProtNLM"/>
    </source>
</evidence>
<proteinExistence type="predicted"/>
<feature type="region of interest" description="Disordered" evidence="1">
    <location>
        <begin position="253"/>
        <end position="282"/>
    </location>
</feature>
<comment type="caution">
    <text evidence="4">The sequence shown here is derived from an EMBL/GenBank/DDBJ whole genome shotgun (WGS) entry which is preliminary data.</text>
</comment>
<dbReference type="AlphaFoldDB" id="A0A8H5LYM0"/>